<evidence type="ECO:0000259" key="1">
    <source>
        <dbReference type="Pfam" id="PF00535"/>
    </source>
</evidence>
<dbReference type="Gene3D" id="3.90.550.10">
    <property type="entry name" value="Spore Coat Polysaccharide Biosynthesis Protein SpsA, Chain A"/>
    <property type="match status" value="1"/>
</dbReference>
<dbReference type="EMBL" id="FNXY01000005">
    <property type="protein sequence ID" value="SEJ10406.1"/>
    <property type="molecule type" value="Genomic_DNA"/>
</dbReference>
<evidence type="ECO:0000313" key="3">
    <source>
        <dbReference type="Proteomes" id="UP000199532"/>
    </source>
</evidence>
<dbReference type="STRING" id="408657.SAMN04487995_3229"/>
<keyword evidence="2" id="KW-0808">Transferase</keyword>
<dbReference type="CDD" id="cd04196">
    <property type="entry name" value="GT_2_like_d"/>
    <property type="match status" value="1"/>
</dbReference>
<reference evidence="2 3" key="1">
    <citation type="submission" date="2016-10" db="EMBL/GenBank/DDBJ databases">
        <authorList>
            <person name="de Groot N.N."/>
        </authorList>
    </citation>
    <scope>NUCLEOTIDE SEQUENCE [LARGE SCALE GENOMIC DNA]</scope>
    <source>
        <strain evidence="2 3">DSM 19938</strain>
    </source>
</reference>
<proteinExistence type="predicted"/>
<protein>
    <submittedName>
        <fullName evidence="2">Glycosyl transferase family 2</fullName>
    </submittedName>
</protein>
<gene>
    <name evidence="2" type="ORF">SAMN04487995_3229</name>
</gene>
<dbReference type="InterPro" id="IPR050834">
    <property type="entry name" value="Glycosyltransf_2"/>
</dbReference>
<feature type="domain" description="Glycosyltransferase 2-like" evidence="1">
    <location>
        <begin position="3"/>
        <end position="174"/>
    </location>
</feature>
<dbReference type="GO" id="GO:0016740">
    <property type="term" value="F:transferase activity"/>
    <property type="evidence" value="ECO:0007669"/>
    <property type="project" value="UniProtKB-KW"/>
</dbReference>
<organism evidence="2 3">
    <name type="scientific">Dyadobacter koreensis</name>
    <dbReference type="NCBI Taxonomy" id="408657"/>
    <lineage>
        <taxon>Bacteria</taxon>
        <taxon>Pseudomonadati</taxon>
        <taxon>Bacteroidota</taxon>
        <taxon>Cytophagia</taxon>
        <taxon>Cytophagales</taxon>
        <taxon>Spirosomataceae</taxon>
        <taxon>Dyadobacter</taxon>
    </lineage>
</organism>
<name>A0A1H6W3K1_9BACT</name>
<dbReference type="OrthoDB" id="9802649at2"/>
<dbReference type="AlphaFoldDB" id="A0A1H6W3K1"/>
<sequence>MISVAMCTYNGAKYLPEQLESIANQIVPVDELVVCDDGSNDDTIQVLRSFSEKLPFPVFIHQNEKNLGSTKNFEKCLSLCKGDIIFFSDQDDAWRTDKVQKQIEYFDTHPNIDAVFSDAMMIDDDSNPTGRTIWQEIEFDDIAQNKWVSGEAHEILFKGFVVTGATLAIRKSALPRLMPFPTHIPDLIHDAYIAMILSLQEKIEFISEPLVSYRIHARQQVGFGAKVEHVRFRDRFFRDRNEKLLPLQERADKLEQIYQLLMGIPLFPKDKLKNLLLAKEHYKKRAKLPKNRLVRVVPVVTDIVKGRYLFSSKHWWLPVFGDLFE</sequence>
<dbReference type="InterPro" id="IPR001173">
    <property type="entry name" value="Glyco_trans_2-like"/>
</dbReference>
<dbReference type="InterPro" id="IPR029044">
    <property type="entry name" value="Nucleotide-diphossugar_trans"/>
</dbReference>
<dbReference type="Proteomes" id="UP000199532">
    <property type="component" value="Unassembled WGS sequence"/>
</dbReference>
<dbReference type="PANTHER" id="PTHR43685">
    <property type="entry name" value="GLYCOSYLTRANSFERASE"/>
    <property type="match status" value="1"/>
</dbReference>
<dbReference type="PANTHER" id="PTHR43685:SF11">
    <property type="entry name" value="GLYCOSYLTRANSFERASE TAGX-RELATED"/>
    <property type="match status" value="1"/>
</dbReference>
<dbReference type="Pfam" id="PF00535">
    <property type="entry name" value="Glycos_transf_2"/>
    <property type="match status" value="1"/>
</dbReference>
<dbReference type="RefSeq" id="WP_090336782.1">
    <property type="nucleotide sequence ID" value="NZ_FNXY01000005.1"/>
</dbReference>
<keyword evidence="3" id="KW-1185">Reference proteome</keyword>
<evidence type="ECO:0000313" key="2">
    <source>
        <dbReference type="EMBL" id="SEJ10406.1"/>
    </source>
</evidence>
<dbReference type="SUPFAM" id="SSF53448">
    <property type="entry name" value="Nucleotide-diphospho-sugar transferases"/>
    <property type="match status" value="1"/>
</dbReference>
<accession>A0A1H6W3K1</accession>